<proteinExistence type="inferred from homology"/>
<sequence length="426" mass="45353">MRIEPSLDVDRCLRALEELPGVLDQLDVGELAELMTILMRLRGRSEQLAVLVARLASQRGDVRDSDAANTTQWVSNSAAQASVPLDVRDAHTIATVADACRGDLHQPVTDALRAGTCTPAVAKTALTEVAKIEPIIPETSHDDALARYLELDPATGVRGREALTRQILADHAEDELDKRDATLERTESLSWRTTPTGMTRLTAELSPVNAAILTGALLPLSAPRGRSASAQDATGSDTPAEQDDRTPGKRRVDALIALVSRGARVDDGAAAALSSTARVTVTVPLSTLTGGGAAVTSTGDVLDAGSARRFACDADIIPVVLGTDSEPLDVGRTKRLVTKGIRTAVTLRDRGCTFPGCDRPPSFCEVHHIVPWASGGVTSLPNSAMLCTTHHQTVHRHGYTAIATALRVRWDVTRRPRVTHRGRDAA</sequence>
<evidence type="ECO:0000313" key="5">
    <source>
        <dbReference type="Proteomes" id="UP000636793"/>
    </source>
</evidence>
<dbReference type="RefSeq" id="WP_188838176.1">
    <property type="nucleotide sequence ID" value="NZ_BMHI01000005.1"/>
</dbReference>
<dbReference type="Proteomes" id="UP000636793">
    <property type="component" value="Unassembled WGS sequence"/>
</dbReference>
<dbReference type="GO" id="GO:0003676">
    <property type="term" value="F:nucleic acid binding"/>
    <property type="evidence" value="ECO:0007669"/>
    <property type="project" value="InterPro"/>
</dbReference>
<evidence type="ECO:0000256" key="1">
    <source>
        <dbReference type="ARBA" id="ARBA00023450"/>
    </source>
</evidence>
<organism evidence="4 5">
    <name type="scientific">Flexivirga endophytica</name>
    <dbReference type="NCBI Taxonomy" id="1849103"/>
    <lineage>
        <taxon>Bacteria</taxon>
        <taxon>Bacillati</taxon>
        <taxon>Actinomycetota</taxon>
        <taxon>Actinomycetes</taxon>
        <taxon>Micrococcales</taxon>
        <taxon>Dermacoccaceae</taxon>
        <taxon>Flexivirga</taxon>
    </lineage>
</organism>
<dbReference type="AlphaFoldDB" id="A0A916TDM9"/>
<name>A0A916TDM9_9MICO</name>
<keyword evidence="5" id="KW-1185">Reference proteome</keyword>
<evidence type="ECO:0000313" key="4">
    <source>
        <dbReference type="EMBL" id="GGB40006.1"/>
    </source>
</evidence>
<dbReference type="CDD" id="cd00085">
    <property type="entry name" value="HNHc"/>
    <property type="match status" value="1"/>
</dbReference>
<feature type="domain" description="HNH nuclease" evidence="3">
    <location>
        <begin position="340"/>
        <end position="392"/>
    </location>
</feature>
<dbReference type="Pfam" id="PF01844">
    <property type="entry name" value="HNH"/>
    <property type="match status" value="1"/>
</dbReference>
<dbReference type="SMART" id="SM00507">
    <property type="entry name" value="HNHc"/>
    <property type="match status" value="1"/>
</dbReference>
<dbReference type="GO" id="GO:0004519">
    <property type="term" value="F:endonuclease activity"/>
    <property type="evidence" value="ECO:0007669"/>
    <property type="project" value="InterPro"/>
</dbReference>
<dbReference type="GO" id="GO:0008270">
    <property type="term" value="F:zinc ion binding"/>
    <property type="evidence" value="ECO:0007669"/>
    <property type="project" value="InterPro"/>
</dbReference>
<gene>
    <name evidence="4" type="ORF">GCM10011492_33520</name>
</gene>
<comment type="caution">
    <text evidence="4">The sequence shown here is derived from an EMBL/GenBank/DDBJ whole genome shotgun (WGS) entry which is preliminary data.</text>
</comment>
<dbReference type="InterPro" id="IPR003870">
    <property type="entry name" value="DUF222"/>
</dbReference>
<evidence type="ECO:0000259" key="3">
    <source>
        <dbReference type="SMART" id="SM00507"/>
    </source>
</evidence>
<dbReference type="Pfam" id="PF02720">
    <property type="entry name" value="DUF222"/>
    <property type="match status" value="1"/>
</dbReference>
<reference evidence="4" key="2">
    <citation type="submission" date="2020-09" db="EMBL/GenBank/DDBJ databases">
        <authorList>
            <person name="Sun Q."/>
            <person name="Zhou Y."/>
        </authorList>
    </citation>
    <scope>NUCLEOTIDE SEQUENCE</scope>
    <source>
        <strain evidence="4">CGMCC 1.15085</strain>
    </source>
</reference>
<dbReference type="InterPro" id="IPR002711">
    <property type="entry name" value="HNH"/>
</dbReference>
<comment type="similarity">
    <text evidence="1">Belongs to the Rv1128c/1148c/1588c/1702c/1945/3466 family.</text>
</comment>
<evidence type="ECO:0000256" key="2">
    <source>
        <dbReference type="SAM" id="MobiDB-lite"/>
    </source>
</evidence>
<accession>A0A916TDM9</accession>
<reference evidence="4" key="1">
    <citation type="journal article" date="2014" name="Int. J. Syst. Evol. Microbiol.">
        <title>Complete genome sequence of Corynebacterium casei LMG S-19264T (=DSM 44701T), isolated from a smear-ripened cheese.</title>
        <authorList>
            <consortium name="US DOE Joint Genome Institute (JGI-PGF)"/>
            <person name="Walter F."/>
            <person name="Albersmeier A."/>
            <person name="Kalinowski J."/>
            <person name="Ruckert C."/>
        </authorList>
    </citation>
    <scope>NUCLEOTIDE SEQUENCE</scope>
    <source>
        <strain evidence="4">CGMCC 1.15085</strain>
    </source>
</reference>
<dbReference type="Gene3D" id="1.10.30.50">
    <property type="match status" value="1"/>
</dbReference>
<feature type="region of interest" description="Disordered" evidence="2">
    <location>
        <begin position="223"/>
        <end position="249"/>
    </location>
</feature>
<dbReference type="EMBL" id="BMHI01000005">
    <property type="protein sequence ID" value="GGB40006.1"/>
    <property type="molecule type" value="Genomic_DNA"/>
</dbReference>
<protein>
    <recommendedName>
        <fullName evidence="3">HNH nuclease domain-containing protein</fullName>
    </recommendedName>
</protein>
<dbReference type="InterPro" id="IPR003615">
    <property type="entry name" value="HNH_nuc"/>
</dbReference>
<feature type="compositionally biased region" description="Polar residues" evidence="2">
    <location>
        <begin position="228"/>
        <end position="239"/>
    </location>
</feature>